<dbReference type="PANTHER" id="PTHR33990:SF2">
    <property type="entry name" value="PHNB-LIKE DOMAIN-CONTAINING PROTEIN"/>
    <property type="match status" value="1"/>
</dbReference>
<dbReference type="PANTHER" id="PTHR33990">
    <property type="entry name" value="PROTEIN YJDN-RELATED"/>
    <property type="match status" value="1"/>
</dbReference>
<dbReference type="Proteomes" id="UP001168537">
    <property type="component" value="Unassembled WGS sequence"/>
</dbReference>
<dbReference type="SUPFAM" id="SSF54593">
    <property type="entry name" value="Glyoxalase/Bleomycin resistance protein/Dihydroxybiphenyl dioxygenase"/>
    <property type="match status" value="1"/>
</dbReference>
<protein>
    <submittedName>
        <fullName evidence="2">VOC family protein</fullName>
    </submittedName>
</protein>
<dbReference type="Pfam" id="PF06983">
    <property type="entry name" value="3-dmu-9_3-mt"/>
    <property type="match status" value="1"/>
</dbReference>
<evidence type="ECO:0000313" key="2">
    <source>
        <dbReference type="EMBL" id="MDN4162055.1"/>
    </source>
</evidence>
<gene>
    <name evidence="2" type="ORF">QWY29_11890</name>
</gene>
<feature type="domain" description="PhnB-like" evidence="1">
    <location>
        <begin position="24"/>
        <end position="138"/>
    </location>
</feature>
<dbReference type="InterPro" id="IPR009725">
    <property type="entry name" value="3_dmu_93_MTrfase"/>
</dbReference>
<dbReference type="InterPro" id="IPR028973">
    <property type="entry name" value="PhnB-like"/>
</dbReference>
<reference evidence="2" key="1">
    <citation type="submission" date="2023-06" db="EMBL/GenBank/DDBJ databases">
        <title>Draft genome sequence of Nocardioides sp. SOB72.</title>
        <authorList>
            <person name="Zhang G."/>
        </authorList>
    </citation>
    <scope>NUCLEOTIDE SEQUENCE</scope>
    <source>
        <strain evidence="2">SOB72</strain>
    </source>
</reference>
<comment type="caution">
    <text evidence="2">The sequence shown here is derived from an EMBL/GenBank/DDBJ whole genome shotgun (WGS) entry which is preliminary data.</text>
</comment>
<organism evidence="2 3">
    <name type="scientific">Nocardioides abyssi</name>
    <dbReference type="NCBI Taxonomy" id="3058370"/>
    <lineage>
        <taxon>Bacteria</taxon>
        <taxon>Bacillati</taxon>
        <taxon>Actinomycetota</taxon>
        <taxon>Actinomycetes</taxon>
        <taxon>Propionibacteriales</taxon>
        <taxon>Nocardioidaceae</taxon>
        <taxon>Nocardioides</taxon>
    </lineage>
</organism>
<evidence type="ECO:0000313" key="3">
    <source>
        <dbReference type="Proteomes" id="UP001168537"/>
    </source>
</evidence>
<accession>A0ABT8EV66</accession>
<dbReference type="PIRSF" id="PIRSF021700">
    <property type="entry name" value="3_dmu_93_MTrfase"/>
    <property type="match status" value="1"/>
</dbReference>
<proteinExistence type="predicted"/>
<evidence type="ECO:0000259" key="1">
    <source>
        <dbReference type="Pfam" id="PF06983"/>
    </source>
</evidence>
<dbReference type="RefSeq" id="WP_300961089.1">
    <property type="nucleotide sequence ID" value="NZ_JAUHJR010000004.1"/>
</dbReference>
<name>A0ABT8EV66_9ACTN</name>
<dbReference type="Gene3D" id="3.10.180.10">
    <property type="entry name" value="2,3-Dihydroxybiphenyl 1,2-Dioxygenase, domain 1"/>
    <property type="match status" value="1"/>
</dbReference>
<dbReference type="InterPro" id="IPR029068">
    <property type="entry name" value="Glyas_Bleomycin-R_OHBP_Dase"/>
</dbReference>
<dbReference type="CDD" id="cd06588">
    <property type="entry name" value="PhnB_like"/>
    <property type="match status" value="1"/>
</dbReference>
<sequence length="179" mass="19357">MAQQTVRATSEAAGAAGAATTMEMYPCLWFDGDAEQAAEFYADRLPDSRVDKVWRSPADTPAGPAGQVLVVDLTLVGRRVQGLNGGPDFTFSEAVSFVLECGDQAEVDRLWDDLLADGGEPGPCGWLKDRFGLSWQVVPRRLNELLDDPDPGRARRAMEAMLQMGKIDVAELERAAADA</sequence>
<dbReference type="EMBL" id="JAUHJR010000004">
    <property type="protein sequence ID" value="MDN4162055.1"/>
    <property type="molecule type" value="Genomic_DNA"/>
</dbReference>
<keyword evidence="3" id="KW-1185">Reference proteome</keyword>